<dbReference type="InterPro" id="IPR002018">
    <property type="entry name" value="CarbesteraseB"/>
</dbReference>
<organism evidence="4 5">
    <name type="scientific">Nephila pilipes</name>
    <name type="common">Giant wood spider</name>
    <name type="synonym">Nephila maculata</name>
    <dbReference type="NCBI Taxonomy" id="299642"/>
    <lineage>
        <taxon>Eukaryota</taxon>
        <taxon>Metazoa</taxon>
        <taxon>Ecdysozoa</taxon>
        <taxon>Arthropoda</taxon>
        <taxon>Chelicerata</taxon>
        <taxon>Arachnida</taxon>
        <taxon>Araneae</taxon>
        <taxon>Araneomorphae</taxon>
        <taxon>Entelegynae</taxon>
        <taxon>Araneoidea</taxon>
        <taxon>Nephilidae</taxon>
        <taxon>Nephila</taxon>
    </lineage>
</organism>
<dbReference type="PANTHER" id="PTHR43903">
    <property type="entry name" value="NEUROLIGIN"/>
    <property type="match status" value="1"/>
</dbReference>
<dbReference type="Gene3D" id="3.40.50.1820">
    <property type="entry name" value="alpha/beta hydrolase"/>
    <property type="match status" value="1"/>
</dbReference>
<comment type="similarity">
    <text evidence="1">Belongs to the type-B carboxylesterase/lipase family.</text>
</comment>
<dbReference type="SUPFAM" id="SSF53474">
    <property type="entry name" value="alpha/beta-Hydrolases"/>
    <property type="match status" value="1"/>
</dbReference>
<dbReference type="EMBL" id="BMAW01130732">
    <property type="protein sequence ID" value="GFU36320.1"/>
    <property type="molecule type" value="Genomic_DNA"/>
</dbReference>
<evidence type="ECO:0000256" key="2">
    <source>
        <dbReference type="ARBA" id="ARBA00023180"/>
    </source>
</evidence>
<reference evidence="4" key="1">
    <citation type="submission" date="2020-08" db="EMBL/GenBank/DDBJ databases">
        <title>Multicomponent nature underlies the extraordinary mechanical properties of spider dragline silk.</title>
        <authorList>
            <person name="Kono N."/>
            <person name="Nakamura H."/>
            <person name="Mori M."/>
            <person name="Yoshida Y."/>
            <person name="Ohtoshi R."/>
            <person name="Malay A.D."/>
            <person name="Moran D.A.P."/>
            <person name="Tomita M."/>
            <person name="Numata K."/>
            <person name="Arakawa K."/>
        </authorList>
    </citation>
    <scope>NUCLEOTIDE SEQUENCE</scope>
</reference>
<evidence type="ECO:0000259" key="3">
    <source>
        <dbReference type="Pfam" id="PF00135"/>
    </source>
</evidence>
<comment type="caution">
    <text evidence="4">The sequence shown here is derived from an EMBL/GenBank/DDBJ whole genome shotgun (WGS) entry which is preliminary data.</text>
</comment>
<proteinExistence type="inferred from homology"/>
<evidence type="ECO:0000313" key="4">
    <source>
        <dbReference type="EMBL" id="GFU36320.1"/>
    </source>
</evidence>
<keyword evidence="2" id="KW-0325">Glycoprotein</keyword>
<accession>A0A8X6UM45</accession>
<dbReference type="AlphaFoldDB" id="A0A8X6UM45"/>
<evidence type="ECO:0000313" key="5">
    <source>
        <dbReference type="Proteomes" id="UP000887013"/>
    </source>
</evidence>
<protein>
    <submittedName>
        <fullName evidence="4">Neuroligin-2</fullName>
    </submittedName>
</protein>
<sequence>MITLIGFLPAVDQSARGNYGLMDQVAALHWIQDNIAEFGGDPYNVTVFGQGHGAACINLLMVSPMAKGLFHRAIMQSGSALCPWAIAKDAVSHTQVLAQKLNCSTQDSMILIECLRKRRLEDIMSADISAPNHLSAFGPTVDGIVLPHDPVYLMETKPDLFLRYDLMLGTTKVESYFSFSALEEVVGIDTYRRDRIIRTLIRNLYTRHLQQIFLTVVNEYMDWSIPHLHSTDIFKGTVEALTDATITSPLIKTGMLHSNPNFPVNSPLYNPVFFMPTKTYFYVFGHQTEEGDYATRLGCINGEDLTYIFGAPLVTSLAHFPNNFTADEVGLAEVTMMYWTSFAKFGQFARTVYVLPEIGLFWFARTAYGHRYFFLSYSVGERELFFEIFVLLHAVLVNLMEIMDGIDDENTFLLDDELHSDTDTDISFNYLDYSSDDSSSELSSDEDLSSSFFSSPLGIILFYKKWRENPPIKLFILIFPLTWKENIFL</sequence>
<gene>
    <name evidence="4" type="primary">Nlgn2</name>
    <name evidence="4" type="ORF">NPIL_340751</name>
</gene>
<dbReference type="Pfam" id="PF00135">
    <property type="entry name" value="COesterase"/>
    <property type="match status" value="1"/>
</dbReference>
<evidence type="ECO:0000256" key="1">
    <source>
        <dbReference type="ARBA" id="ARBA00005964"/>
    </source>
</evidence>
<feature type="domain" description="Carboxylesterase type B" evidence="3">
    <location>
        <begin position="4"/>
        <end position="347"/>
    </location>
</feature>
<name>A0A8X6UM45_NEPPI</name>
<keyword evidence="5" id="KW-1185">Reference proteome</keyword>
<dbReference type="InterPro" id="IPR029058">
    <property type="entry name" value="AB_hydrolase_fold"/>
</dbReference>
<dbReference type="InterPro" id="IPR051093">
    <property type="entry name" value="Neuroligin/BSAL"/>
</dbReference>
<dbReference type="OrthoDB" id="3200163at2759"/>
<dbReference type="Proteomes" id="UP000887013">
    <property type="component" value="Unassembled WGS sequence"/>
</dbReference>